<dbReference type="STRING" id="22663.A0A218WIE9"/>
<dbReference type="AlphaFoldDB" id="A0A218WIE9"/>
<feature type="compositionally biased region" description="Basic and acidic residues" evidence="1">
    <location>
        <begin position="33"/>
        <end position="47"/>
    </location>
</feature>
<evidence type="ECO:0000313" key="3">
    <source>
        <dbReference type="EMBL" id="OWM72343.1"/>
    </source>
</evidence>
<dbReference type="OrthoDB" id="608866at2759"/>
<protein>
    <recommendedName>
        <fullName evidence="2">Myb-like domain-containing protein</fullName>
    </recommendedName>
</protein>
<evidence type="ECO:0000313" key="6">
    <source>
        <dbReference type="Proteomes" id="UP000233551"/>
    </source>
</evidence>
<feature type="compositionally biased region" description="Basic and acidic residues" evidence="1">
    <location>
        <begin position="825"/>
        <end position="834"/>
    </location>
</feature>
<comment type="caution">
    <text evidence="3">The sequence shown here is derived from an EMBL/GenBank/DDBJ whole genome shotgun (WGS) entry which is preliminary data.</text>
</comment>
<dbReference type="Proteomes" id="UP000197138">
    <property type="component" value="Unassembled WGS sequence"/>
</dbReference>
<feature type="region of interest" description="Disordered" evidence="1">
    <location>
        <begin position="823"/>
        <end position="842"/>
    </location>
</feature>
<feature type="region of interest" description="Disordered" evidence="1">
    <location>
        <begin position="28"/>
        <end position="131"/>
    </location>
</feature>
<reference evidence="4 6" key="3">
    <citation type="submission" date="2017-11" db="EMBL/GenBank/DDBJ databases">
        <title>De-novo sequencing of pomegranate (Punica granatum L.) genome.</title>
        <authorList>
            <person name="Akparov Z."/>
            <person name="Amiraslanov A."/>
            <person name="Hajiyeva S."/>
            <person name="Abbasov M."/>
            <person name="Kaur K."/>
            <person name="Hamwieh A."/>
            <person name="Solovyev V."/>
            <person name="Salamov A."/>
            <person name="Braich B."/>
            <person name="Kosarev P."/>
            <person name="Mahmoud A."/>
            <person name="Hajiyev E."/>
            <person name="Babayeva S."/>
            <person name="Izzatullayeva V."/>
            <person name="Mammadov A."/>
            <person name="Mammadov A."/>
            <person name="Sharifova S."/>
            <person name="Ojaghi J."/>
            <person name="Eynullazada K."/>
            <person name="Bayramov B."/>
            <person name="Abdulazimova A."/>
            <person name="Shahmuradov I."/>
        </authorList>
    </citation>
    <scope>NUCLEOTIDE SEQUENCE [LARGE SCALE GENOMIC DNA]</scope>
    <source>
        <strain evidence="4">AG2017</strain>
        <strain evidence="6">cv. AG2017</strain>
        <tissue evidence="4">Leaf</tissue>
    </source>
</reference>
<evidence type="ECO:0000313" key="5">
    <source>
        <dbReference type="Proteomes" id="UP000197138"/>
    </source>
</evidence>
<feature type="domain" description="Myb-like" evidence="2">
    <location>
        <begin position="608"/>
        <end position="664"/>
    </location>
</feature>
<dbReference type="EMBL" id="MTKT01004293">
    <property type="protein sequence ID" value="OWM72343.1"/>
    <property type="molecule type" value="Genomic_DNA"/>
</dbReference>
<dbReference type="GeneID" id="116213015"/>
<dbReference type="InterPro" id="IPR009057">
    <property type="entry name" value="Homeodomain-like_sf"/>
</dbReference>
<dbReference type="Proteomes" id="UP000233551">
    <property type="component" value="Unassembled WGS sequence"/>
</dbReference>
<feature type="region of interest" description="Disordered" evidence="1">
    <location>
        <begin position="218"/>
        <end position="241"/>
    </location>
</feature>
<reference evidence="3" key="2">
    <citation type="submission" date="2017-06" db="EMBL/GenBank/DDBJ databases">
        <title>The pomegranate genome and the genomics of punicalagin biosynthesis.</title>
        <authorList>
            <person name="Xu C."/>
        </authorList>
    </citation>
    <scope>NUCLEOTIDE SEQUENCE [LARGE SCALE GENOMIC DNA]</scope>
    <source>
        <tissue evidence="3">Fresh leaf</tissue>
    </source>
</reference>
<feature type="compositionally biased region" description="Polar residues" evidence="1">
    <location>
        <begin position="228"/>
        <end position="241"/>
    </location>
</feature>
<accession>A0A218WIE9</accession>
<reference evidence="5" key="1">
    <citation type="journal article" date="2017" name="Plant J.">
        <title>The pomegranate (Punica granatum L.) genome and the genomics of punicalagin biosynthesis.</title>
        <authorList>
            <person name="Qin G."/>
            <person name="Xu C."/>
            <person name="Ming R."/>
            <person name="Tang H."/>
            <person name="Guyot R."/>
            <person name="Kramer E.M."/>
            <person name="Hu Y."/>
            <person name="Yi X."/>
            <person name="Qi Y."/>
            <person name="Xu X."/>
            <person name="Gao Z."/>
            <person name="Pan H."/>
            <person name="Jian J."/>
            <person name="Tian Y."/>
            <person name="Yue Z."/>
            <person name="Xu Y."/>
        </authorList>
    </citation>
    <scope>NUCLEOTIDE SEQUENCE [LARGE SCALE GENOMIC DNA]</scope>
    <source>
        <strain evidence="5">cv. Dabenzi</strain>
    </source>
</reference>
<gene>
    <name evidence="3" type="ORF">CDL15_Pgr018228</name>
    <name evidence="4" type="ORF">CRG98_024118</name>
</gene>
<dbReference type="CDD" id="cd11660">
    <property type="entry name" value="SANT_TRF"/>
    <property type="match status" value="1"/>
</dbReference>
<evidence type="ECO:0000259" key="2">
    <source>
        <dbReference type="PROSITE" id="PS50090"/>
    </source>
</evidence>
<evidence type="ECO:0000256" key="1">
    <source>
        <dbReference type="SAM" id="MobiDB-lite"/>
    </source>
</evidence>
<proteinExistence type="predicted"/>
<dbReference type="EMBL" id="PGOL01001693">
    <property type="protein sequence ID" value="PKI55506.1"/>
    <property type="molecule type" value="Genomic_DNA"/>
</dbReference>
<feature type="region of interest" description="Disordered" evidence="1">
    <location>
        <begin position="150"/>
        <end position="172"/>
    </location>
</feature>
<name>A0A218WIE9_PUNGR</name>
<feature type="compositionally biased region" description="Polar residues" evidence="1">
    <location>
        <begin position="108"/>
        <end position="127"/>
    </location>
</feature>
<dbReference type="InterPro" id="IPR001005">
    <property type="entry name" value="SANT/Myb"/>
</dbReference>
<dbReference type="PROSITE" id="PS50090">
    <property type="entry name" value="MYB_LIKE"/>
    <property type="match status" value="1"/>
</dbReference>
<evidence type="ECO:0000313" key="4">
    <source>
        <dbReference type="EMBL" id="PKI55506.1"/>
    </source>
</evidence>
<organism evidence="3 5">
    <name type="scientific">Punica granatum</name>
    <name type="common">Pomegranate</name>
    <dbReference type="NCBI Taxonomy" id="22663"/>
    <lineage>
        <taxon>Eukaryota</taxon>
        <taxon>Viridiplantae</taxon>
        <taxon>Streptophyta</taxon>
        <taxon>Embryophyta</taxon>
        <taxon>Tracheophyta</taxon>
        <taxon>Spermatophyta</taxon>
        <taxon>Magnoliopsida</taxon>
        <taxon>eudicotyledons</taxon>
        <taxon>Gunneridae</taxon>
        <taxon>Pentapetalae</taxon>
        <taxon>rosids</taxon>
        <taxon>malvids</taxon>
        <taxon>Myrtales</taxon>
        <taxon>Lythraceae</taxon>
        <taxon>Punica</taxon>
    </lineage>
</organism>
<dbReference type="Gene3D" id="1.10.10.60">
    <property type="entry name" value="Homeodomain-like"/>
    <property type="match status" value="1"/>
</dbReference>
<sequence>MSGRKVLLTYKRKRLSSTSGLACENWKCGLPSEGRETDSQDFHDGKKPSSSCAIARDSLDSLPVEKSCRVKTEEGVEESTAEPLTVSSNELPQISTPWRDTPVKKSDSQPVVHSFPKSNLPPNNKDQSTTHHDSIVGKFSQMLVLGDDTDRSSFPSASAKENHDFSQANASSFETSNLEVDCSIIEEKPTNLFCDSCGEVEQSPALLTFSRRHKRKRDVNGFGRESESLSAKGQSTSSNINPHASDVANHGGSIRDHAASTILSGHNSDAIVATDRMKGIDAISARRGSCIGSEISMVNEEEVPNGDNIPVDVSASAEREIKHESDSTTIKDHYLRCSLGDTIKDLHLDANNSQEAENSRVETPTGDHVRVNHVNKGEVDHSYLNLSVAPSDTSGQKEGIDLNISLDTNSINGSVEIPHGSRSSIFEVRDTSLQELSPSSASKVRHGRDDEFFQIPQKPRDSCLAEDFNPKHDRGKSSVVFPDEDASKNKCMQLFPDKNDEIAIKSSVSLLETVGSKDSKAGDVLQLGIANTCPEQLFGRHPFQGLPPPIDPNFSGCTHRNCPSIQLLSPESESKEYLQHQFPYSSTNQHSLLLRRSLMLDSILGRARASNASIAWSEEELDYLWIGVRRYGRSNWEAMLRDPRLHFSPFRVARDLAERWEEEQIRLFNGACSSQSKISRPRGLPSGHNCSLRRRGGAGALRRNLLDETQLSLGDLYMHKEGTSMGDFPVGQLHRTGGHTGRNLYKDYLMERYDKRSLNGPFTSVAEANDGLPHWLREVHIPLPGLTYQTAASYVMPTSHSGSAKIARPHSDSSMPCPRMNITSDARDPVRHGAAEWGSSSLPRASKQNDFIVINSDSSSEETISDDNCIRA</sequence>
<keyword evidence="6" id="KW-1185">Reference proteome</keyword>
<dbReference type="SUPFAM" id="SSF46689">
    <property type="entry name" value="Homeodomain-like"/>
    <property type="match status" value="1"/>
</dbReference>
<feature type="compositionally biased region" description="Polar residues" evidence="1">
    <location>
        <begin position="85"/>
        <end position="98"/>
    </location>
</feature>